<dbReference type="Proteomes" id="UP001597461">
    <property type="component" value="Unassembled WGS sequence"/>
</dbReference>
<sequence>MKKIIILLIVMIVLSLFSGISINQNWAFVFQFEFFDYPEILKDGLEDNVRNIILWIIILLAHIGIVMLPFLTKSHHFNKLLLWFPLVYLLGYVFLSAEFVFLLIPFIIIWGITLRLSKKQNIKGKCI</sequence>
<name>A0ABW5MQX8_9SPHI</name>
<evidence type="ECO:0008006" key="4">
    <source>
        <dbReference type="Google" id="ProtNLM"/>
    </source>
</evidence>
<keyword evidence="1" id="KW-0472">Membrane</keyword>
<accession>A0ABW5MQX8</accession>
<reference evidence="3" key="1">
    <citation type="journal article" date="2019" name="Int. J. Syst. Evol. Microbiol.">
        <title>The Global Catalogue of Microorganisms (GCM) 10K type strain sequencing project: providing services to taxonomists for standard genome sequencing and annotation.</title>
        <authorList>
            <consortium name="The Broad Institute Genomics Platform"/>
            <consortium name="The Broad Institute Genome Sequencing Center for Infectious Disease"/>
            <person name="Wu L."/>
            <person name="Ma J."/>
        </authorList>
    </citation>
    <scope>NUCLEOTIDE SEQUENCE [LARGE SCALE GENOMIC DNA]</scope>
    <source>
        <strain evidence="3">KCTC 42866</strain>
    </source>
</reference>
<organism evidence="2 3">
    <name type="scientific">Pedobacter vanadiisoli</name>
    <dbReference type="NCBI Taxonomy" id="1761975"/>
    <lineage>
        <taxon>Bacteria</taxon>
        <taxon>Pseudomonadati</taxon>
        <taxon>Bacteroidota</taxon>
        <taxon>Sphingobacteriia</taxon>
        <taxon>Sphingobacteriales</taxon>
        <taxon>Sphingobacteriaceae</taxon>
        <taxon>Pedobacter</taxon>
    </lineage>
</organism>
<comment type="caution">
    <text evidence="2">The sequence shown here is derived from an EMBL/GenBank/DDBJ whole genome shotgun (WGS) entry which is preliminary data.</text>
</comment>
<gene>
    <name evidence="2" type="ORF">ACFSR6_21500</name>
</gene>
<keyword evidence="1" id="KW-1133">Transmembrane helix</keyword>
<keyword evidence="3" id="KW-1185">Reference proteome</keyword>
<evidence type="ECO:0000313" key="3">
    <source>
        <dbReference type="Proteomes" id="UP001597461"/>
    </source>
</evidence>
<feature type="transmembrane region" description="Helical" evidence="1">
    <location>
        <begin position="83"/>
        <end position="112"/>
    </location>
</feature>
<dbReference type="RefSeq" id="WP_379082825.1">
    <property type="nucleotide sequence ID" value="NZ_JBHULL010000044.1"/>
</dbReference>
<feature type="transmembrane region" description="Helical" evidence="1">
    <location>
        <begin position="52"/>
        <end position="71"/>
    </location>
</feature>
<evidence type="ECO:0000256" key="1">
    <source>
        <dbReference type="SAM" id="Phobius"/>
    </source>
</evidence>
<dbReference type="EMBL" id="JBHULL010000044">
    <property type="protein sequence ID" value="MFD2585088.1"/>
    <property type="molecule type" value="Genomic_DNA"/>
</dbReference>
<protein>
    <recommendedName>
        <fullName evidence="4">DUF983 domain-containing protein</fullName>
    </recommendedName>
</protein>
<evidence type="ECO:0000313" key="2">
    <source>
        <dbReference type="EMBL" id="MFD2585088.1"/>
    </source>
</evidence>
<proteinExistence type="predicted"/>
<keyword evidence="1" id="KW-0812">Transmembrane</keyword>